<evidence type="ECO:0000313" key="2">
    <source>
        <dbReference type="Proteomes" id="UP001286313"/>
    </source>
</evidence>
<dbReference type="Proteomes" id="UP001286313">
    <property type="component" value="Unassembled WGS sequence"/>
</dbReference>
<gene>
    <name evidence="1" type="ORF">Pcinc_012875</name>
</gene>
<comment type="caution">
    <text evidence="1">The sequence shown here is derived from an EMBL/GenBank/DDBJ whole genome shotgun (WGS) entry which is preliminary data.</text>
</comment>
<proteinExistence type="predicted"/>
<protein>
    <submittedName>
        <fullName evidence="1">Uncharacterized protein</fullName>
    </submittedName>
</protein>
<evidence type="ECO:0000313" key="1">
    <source>
        <dbReference type="EMBL" id="KAK3882766.1"/>
    </source>
</evidence>
<accession>A0AAE1G0A7</accession>
<name>A0AAE1G0A7_PETCI</name>
<organism evidence="1 2">
    <name type="scientific">Petrolisthes cinctipes</name>
    <name type="common">Flat porcelain crab</name>
    <dbReference type="NCBI Taxonomy" id="88211"/>
    <lineage>
        <taxon>Eukaryota</taxon>
        <taxon>Metazoa</taxon>
        <taxon>Ecdysozoa</taxon>
        <taxon>Arthropoda</taxon>
        <taxon>Crustacea</taxon>
        <taxon>Multicrustacea</taxon>
        <taxon>Malacostraca</taxon>
        <taxon>Eumalacostraca</taxon>
        <taxon>Eucarida</taxon>
        <taxon>Decapoda</taxon>
        <taxon>Pleocyemata</taxon>
        <taxon>Anomura</taxon>
        <taxon>Galatheoidea</taxon>
        <taxon>Porcellanidae</taxon>
        <taxon>Petrolisthes</taxon>
    </lineage>
</organism>
<reference evidence="1" key="1">
    <citation type="submission" date="2023-10" db="EMBL/GenBank/DDBJ databases">
        <title>Genome assemblies of two species of porcelain crab, Petrolisthes cinctipes and Petrolisthes manimaculis (Anomura: Porcellanidae).</title>
        <authorList>
            <person name="Angst P."/>
        </authorList>
    </citation>
    <scope>NUCLEOTIDE SEQUENCE</scope>
    <source>
        <strain evidence="1">PB745_01</strain>
        <tissue evidence="1">Gill</tissue>
    </source>
</reference>
<keyword evidence="2" id="KW-1185">Reference proteome</keyword>
<dbReference type="AlphaFoldDB" id="A0AAE1G0A7"/>
<sequence length="186" mass="20188">MHEETAETVHMSGAVWVAGTSPCPQPTLQVTVTSDRRKRVTCTVMAVADTGAQVCVGGKELLTALSLQPVQLKHRAGLRDVADMPLQLLGSAVCTITHGGHSIRQEVCFVSSARHLYLSLTASVELGLVPRGFPNNLQVVASIAHVLPVRQPGLMNILPTRPTAVPLPPLEENVDRLEEWLRRLFH</sequence>
<dbReference type="EMBL" id="JAWQEG010001059">
    <property type="protein sequence ID" value="KAK3882766.1"/>
    <property type="molecule type" value="Genomic_DNA"/>
</dbReference>